<sequence>MKMMAIDAKQIADAITRQPTFEQACAIDKVLTERRRVARMRAAAANRVGYDSPWLVLQVVSGRELSVREALEKENIEVLVPMKMGPVVRRQHRVIPAKQQPVMNGYVLVRCAVLNECLAGLLSFDHVVSILGGYEAPFLVSAEKVYLFKAKAEDGKYDYEHFHRKFIGVKWARVADGPFAGCRAELVSGGTKGNGLVVIELSIMGRPVAMTVPIAILEPL</sequence>
<dbReference type="AlphaFoldDB" id="A0A6L3Y986"/>
<reference evidence="3 4" key="1">
    <citation type="submission" date="2019-09" db="EMBL/GenBank/DDBJ databases">
        <title>Taxonomic organization of the family Brucellaceae based on a phylogenomic approach.</title>
        <authorList>
            <person name="Leclercq S."/>
            <person name="Cloeckaert A."/>
            <person name="Zygmunt M.S."/>
        </authorList>
    </citation>
    <scope>NUCLEOTIDE SEQUENCE [LARGE SCALE GENOMIC DNA]</scope>
    <source>
        <strain evidence="3 4">WS1830</strain>
    </source>
</reference>
<evidence type="ECO:0000256" key="1">
    <source>
        <dbReference type="ARBA" id="ARBA00023163"/>
    </source>
</evidence>
<dbReference type="CDD" id="cd08000">
    <property type="entry name" value="NGN"/>
    <property type="match status" value="1"/>
</dbReference>
<dbReference type="InterPro" id="IPR006645">
    <property type="entry name" value="NGN-like_dom"/>
</dbReference>
<evidence type="ECO:0000259" key="2">
    <source>
        <dbReference type="Pfam" id="PF02357"/>
    </source>
</evidence>
<feature type="domain" description="NusG-like N-terminal" evidence="2">
    <location>
        <begin position="54"/>
        <end position="146"/>
    </location>
</feature>
<dbReference type="Pfam" id="PF02357">
    <property type="entry name" value="NusG"/>
    <property type="match status" value="1"/>
</dbReference>
<dbReference type="Proteomes" id="UP000481643">
    <property type="component" value="Unassembled WGS sequence"/>
</dbReference>
<proteinExistence type="predicted"/>
<dbReference type="InterPro" id="IPR036735">
    <property type="entry name" value="NGN_dom_sf"/>
</dbReference>
<protein>
    <recommendedName>
        <fullName evidence="2">NusG-like N-terminal domain-containing protein</fullName>
    </recommendedName>
</protein>
<evidence type="ECO:0000313" key="3">
    <source>
        <dbReference type="EMBL" id="KAB2679823.1"/>
    </source>
</evidence>
<gene>
    <name evidence="3" type="ORF">F9L08_22090</name>
</gene>
<accession>A0A6L3Y986</accession>
<comment type="caution">
    <text evidence="3">The sequence shown here is derived from an EMBL/GenBank/DDBJ whole genome shotgun (WGS) entry which is preliminary data.</text>
</comment>
<dbReference type="GO" id="GO:0006354">
    <property type="term" value="P:DNA-templated transcription elongation"/>
    <property type="evidence" value="ECO:0007669"/>
    <property type="project" value="InterPro"/>
</dbReference>
<keyword evidence="1" id="KW-0804">Transcription</keyword>
<name>A0A6L3Y986_9HYPH</name>
<dbReference type="EMBL" id="WBVX01000030">
    <property type="protein sequence ID" value="KAB2679823.1"/>
    <property type="molecule type" value="Genomic_DNA"/>
</dbReference>
<dbReference type="Gene3D" id="3.30.70.940">
    <property type="entry name" value="NusG, N-terminal domain"/>
    <property type="match status" value="1"/>
</dbReference>
<organism evidence="3 4">
    <name type="scientific">Brucella tritici</name>
    <dbReference type="NCBI Taxonomy" id="94626"/>
    <lineage>
        <taxon>Bacteria</taxon>
        <taxon>Pseudomonadati</taxon>
        <taxon>Pseudomonadota</taxon>
        <taxon>Alphaproteobacteria</taxon>
        <taxon>Hyphomicrobiales</taxon>
        <taxon>Brucellaceae</taxon>
        <taxon>Brucella/Ochrobactrum group</taxon>
        <taxon>Brucella</taxon>
    </lineage>
</organism>
<dbReference type="SUPFAM" id="SSF82679">
    <property type="entry name" value="N-utilization substance G protein NusG, N-terminal domain"/>
    <property type="match status" value="1"/>
</dbReference>
<evidence type="ECO:0000313" key="4">
    <source>
        <dbReference type="Proteomes" id="UP000481643"/>
    </source>
</evidence>